<keyword evidence="3" id="KW-1185">Reference proteome</keyword>
<sequence length="164" mass="18733">MEEEIVAIRKNETWNLVDLPKGKKVIGLKWVFKTKYNTDGSVQKHKARLVARGYSQQRGIDFDETFSPVVCFETVRTILAMAAQLRWKVYQFDVKSAFLNGDLKEEVYVNQPDGFVVKGATKRILRYVAGTTTFGLWYSHTCKFTLFGFSDSDWAGSVSLLQES</sequence>
<comment type="caution">
    <text evidence="2">The sequence shown here is derived from an EMBL/GenBank/DDBJ whole genome shotgun (WGS) entry which is preliminary data.</text>
</comment>
<evidence type="ECO:0000313" key="3">
    <source>
        <dbReference type="Proteomes" id="UP001630127"/>
    </source>
</evidence>
<dbReference type="InterPro" id="IPR013103">
    <property type="entry name" value="RVT_2"/>
</dbReference>
<dbReference type="EMBL" id="JBJUIK010000016">
    <property type="protein sequence ID" value="KAL3500574.1"/>
    <property type="molecule type" value="Genomic_DNA"/>
</dbReference>
<dbReference type="AlphaFoldDB" id="A0ABD2Y2E2"/>
<reference evidence="2 3" key="1">
    <citation type="submission" date="2024-11" db="EMBL/GenBank/DDBJ databases">
        <title>A near-complete genome assembly of Cinchona calisaya.</title>
        <authorList>
            <person name="Lian D.C."/>
            <person name="Zhao X.W."/>
            <person name="Wei L."/>
        </authorList>
    </citation>
    <scope>NUCLEOTIDE SEQUENCE [LARGE SCALE GENOMIC DNA]</scope>
    <source>
        <tissue evidence="2">Nenye</tissue>
    </source>
</reference>
<proteinExistence type="predicted"/>
<feature type="domain" description="Reverse transcriptase Ty1/copia-type" evidence="1">
    <location>
        <begin position="11"/>
        <end position="126"/>
    </location>
</feature>
<dbReference type="Pfam" id="PF07727">
    <property type="entry name" value="RVT_2"/>
    <property type="match status" value="1"/>
</dbReference>
<dbReference type="PANTHER" id="PTHR11439">
    <property type="entry name" value="GAG-POL-RELATED RETROTRANSPOSON"/>
    <property type="match status" value="1"/>
</dbReference>
<evidence type="ECO:0000259" key="1">
    <source>
        <dbReference type="Pfam" id="PF07727"/>
    </source>
</evidence>
<protein>
    <recommendedName>
        <fullName evidence="1">Reverse transcriptase Ty1/copia-type domain-containing protein</fullName>
    </recommendedName>
</protein>
<evidence type="ECO:0000313" key="2">
    <source>
        <dbReference type="EMBL" id="KAL3500574.1"/>
    </source>
</evidence>
<dbReference type="PANTHER" id="PTHR11439:SF483">
    <property type="entry name" value="PEPTIDE SYNTHASE GLIP-LIKE, PUTATIVE (AFU_ORTHOLOGUE AFUA_3G12920)-RELATED"/>
    <property type="match status" value="1"/>
</dbReference>
<organism evidence="2 3">
    <name type="scientific">Cinchona calisaya</name>
    <dbReference type="NCBI Taxonomy" id="153742"/>
    <lineage>
        <taxon>Eukaryota</taxon>
        <taxon>Viridiplantae</taxon>
        <taxon>Streptophyta</taxon>
        <taxon>Embryophyta</taxon>
        <taxon>Tracheophyta</taxon>
        <taxon>Spermatophyta</taxon>
        <taxon>Magnoliopsida</taxon>
        <taxon>eudicotyledons</taxon>
        <taxon>Gunneridae</taxon>
        <taxon>Pentapetalae</taxon>
        <taxon>asterids</taxon>
        <taxon>lamiids</taxon>
        <taxon>Gentianales</taxon>
        <taxon>Rubiaceae</taxon>
        <taxon>Cinchonoideae</taxon>
        <taxon>Cinchoneae</taxon>
        <taxon>Cinchona</taxon>
    </lineage>
</organism>
<dbReference type="Proteomes" id="UP001630127">
    <property type="component" value="Unassembled WGS sequence"/>
</dbReference>
<accession>A0ABD2Y2E2</accession>
<name>A0ABD2Y2E2_9GENT</name>
<gene>
    <name evidence="2" type="ORF">ACH5RR_039667</name>
</gene>